<evidence type="ECO:0008006" key="4">
    <source>
        <dbReference type="Google" id="ProtNLM"/>
    </source>
</evidence>
<evidence type="ECO:0000313" key="3">
    <source>
        <dbReference type="Proteomes" id="UP001157910"/>
    </source>
</evidence>
<dbReference type="EMBL" id="FXUI01000001">
    <property type="protein sequence ID" value="SMP52005.1"/>
    <property type="molecule type" value="Genomic_DNA"/>
</dbReference>
<gene>
    <name evidence="2" type="ORF">SAMN06296065_101219</name>
</gene>
<dbReference type="InterPro" id="IPR003795">
    <property type="entry name" value="DUF192"/>
</dbReference>
<dbReference type="RefSeq" id="WP_103728374.1">
    <property type="nucleotide sequence ID" value="NZ_FXUI01000001.1"/>
</dbReference>
<accession>A0ABY1Q181</accession>
<keyword evidence="1" id="KW-0732">Signal</keyword>
<feature type="chain" id="PRO_5046957148" description="DUF192 domain-containing protein" evidence="1">
    <location>
        <begin position="21"/>
        <end position="163"/>
    </location>
</feature>
<reference evidence="2 3" key="1">
    <citation type="submission" date="2017-05" db="EMBL/GenBank/DDBJ databases">
        <authorList>
            <person name="Varghese N."/>
            <person name="Submissions S."/>
        </authorList>
    </citation>
    <scope>NUCLEOTIDE SEQUENCE [LARGE SCALE GENOMIC DNA]</scope>
    <source>
        <strain evidence="2 3">SM16</strain>
    </source>
</reference>
<dbReference type="Pfam" id="PF02643">
    <property type="entry name" value="DUF192"/>
    <property type="match status" value="1"/>
</dbReference>
<dbReference type="Gene3D" id="2.60.120.1140">
    <property type="entry name" value="Protein of unknown function DUF192"/>
    <property type="match status" value="1"/>
</dbReference>
<name>A0ABY1Q181_9SPHN</name>
<dbReference type="InterPro" id="IPR038695">
    <property type="entry name" value="Saro_0823-like_sf"/>
</dbReference>
<proteinExistence type="predicted"/>
<dbReference type="PANTHER" id="PTHR37953:SF1">
    <property type="entry name" value="UPF0127 PROTEIN MJ1496"/>
    <property type="match status" value="1"/>
</dbReference>
<evidence type="ECO:0000313" key="2">
    <source>
        <dbReference type="EMBL" id="SMP52005.1"/>
    </source>
</evidence>
<feature type="signal peptide" evidence="1">
    <location>
        <begin position="1"/>
        <end position="20"/>
    </location>
</feature>
<organism evidence="2 3">
    <name type="scientific">Novosphingobium panipatense</name>
    <dbReference type="NCBI Taxonomy" id="428991"/>
    <lineage>
        <taxon>Bacteria</taxon>
        <taxon>Pseudomonadati</taxon>
        <taxon>Pseudomonadota</taxon>
        <taxon>Alphaproteobacteria</taxon>
        <taxon>Sphingomonadales</taxon>
        <taxon>Sphingomonadaceae</taxon>
        <taxon>Novosphingobium</taxon>
    </lineage>
</organism>
<comment type="caution">
    <text evidence="2">The sequence shown here is derived from an EMBL/GenBank/DDBJ whole genome shotgun (WGS) entry which is preliminary data.</text>
</comment>
<dbReference type="Proteomes" id="UP001157910">
    <property type="component" value="Unassembled WGS sequence"/>
</dbReference>
<evidence type="ECO:0000256" key="1">
    <source>
        <dbReference type="SAM" id="SignalP"/>
    </source>
</evidence>
<dbReference type="PROSITE" id="PS51257">
    <property type="entry name" value="PROKAR_LIPOPROTEIN"/>
    <property type="match status" value="1"/>
</dbReference>
<protein>
    <recommendedName>
        <fullName evidence="4">DUF192 domain-containing protein</fullName>
    </recommendedName>
</protein>
<sequence length="163" mass="17466">MRLTRSITALSLLLACAACSQTGHEATAKPTATRPAVHPVSGLPVVPLTVTSANGTHTFQVEVASTTEQQAKGLMFRTEMGENEGMIFPNKPPRPSSFWMHNTVISLDLIFIGPDHRILNIIPEAVPYDETPLRSDGVAAAVLELNGGRAAQLGLKAGDKVRW</sequence>
<keyword evidence="3" id="KW-1185">Reference proteome</keyword>
<dbReference type="PANTHER" id="PTHR37953">
    <property type="entry name" value="UPF0127 PROTEIN MJ1496"/>
    <property type="match status" value="1"/>
</dbReference>